<gene>
    <name evidence="2" type="ORF">AVEN_86804_1</name>
</gene>
<sequence length="107" mass="11930">MAEKSILFRGDFSFRIASLRLHTAVPPPPQRERKAPRFCLPFRKEPLESTCESLNAPLTGVGRRIKTCRAPSLKGRDASRAKVLHTPHQKLARGIKKSSRGVQIGES</sequence>
<accession>A0A4Y2D1C6</accession>
<evidence type="ECO:0000313" key="3">
    <source>
        <dbReference type="Proteomes" id="UP000499080"/>
    </source>
</evidence>
<comment type="caution">
    <text evidence="2">The sequence shown here is derived from an EMBL/GenBank/DDBJ whole genome shotgun (WGS) entry which is preliminary data.</text>
</comment>
<dbReference type="EMBL" id="BGPR01000278">
    <property type="protein sequence ID" value="GBM09916.1"/>
    <property type="molecule type" value="Genomic_DNA"/>
</dbReference>
<dbReference type="AlphaFoldDB" id="A0A4Y2D1C6"/>
<dbReference type="Proteomes" id="UP000499080">
    <property type="component" value="Unassembled WGS sequence"/>
</dbReference>
<feature type="region of interest" description="Disordered" evidence="1">
    <location>
        <begin position="85"/>
        <end position="107"/>
    </location>
</feature>
<protein>
    <submittedName>
        <fullName evidence="2">Uncharacterized protein</fullName>
    </submittedName>
</protein>
<name>A0A4Y2D1C6_ARAVE</name>
<reference evidence="2 3" key="1">
    <citation type="journal article" date="2019" name="Sci. Rep.">
        <title>Orb-weaving spider Araneus ventricosus genome elucidates the spidroin gene catalogue.</title>
        <authorList>
            <person name="Kono N."/>
            <person name="Nakamura H."/>
            <person name="Ohtoshi R."/>
            <person name="Moran D.A.P."/>
            <person name="Shinohara A."/>
            <person name="Yoshida Y."/>
            <person name="Fujiwara M."/>
            <person name="Mori M."/>
            <person name="Tomita M."/>
            <person name="Arakawa K."/>
        </authorList>
    </citation>
    <scope>NUCLEOTIDE SEQUENCE [LARGE SCALE GENOMIC DNA]</scope>
</reference>
<feature type="compositionally biased region" description="Basic residues" evidence="1">
    <location>
        <begin position="85"/>
        <end position="99"/>
    </location>
</feature>
<keyword evidence="3" id="KW-1185">Reference proteome</keyword>
<evidence type="ECO:0000256" key="1">
    <source>
        <dbReference type="SAM" id="MobiDB-lite"/>
    </source>
</evidence>
<evidence type="ECO:0000313" key="2">
    <source>
        <dbReference type="EMBL" id="GBM09916.1"/>
    </source>
</evidence>
<organism evidence="2 3">
    <name type="scientific">Araneus ventricosus</name>
    <name type="common">Orbweaver spider</name>
    <name type="synonym">Epeira ventricosa</name>
    <dbReference type="NCBI Taxonomy" id="182803"/>
    <lineage>
        <taxon>Eukaryota</taxon>
        <taxon>Metazoa</taxon>
        <taxon>Ecdysozoa</taxon>
        <taxon>Arthropoda</taxon>
        <taxon>Chelicerata</taxon>
        <taxon>Arachnida</taxon>
        <taxon>Araneae</taxon>
        <taxon>Araneomorphae</taxon>
        <taxon>Entelegynae</taxon>
        <taxon>Araneoidea</taxon>
        <taxon>Araneidae</taxon>
        <taxon>Araneus</taxon>
    </lineage>
</organism>
<proteinExistence type="predicted"/>